<dbReference type="OrthoDB" id="10251155at2759"/>
<organism evidence="1 2">
    <name type="scientific">Claviceps arundinis</name>
    <dbReference type="NCBI Taxonomy" id="1623583"/>
    <lineage>
        <taxon>Eukaryota</taxon>
        <taxon>Fungi</taxon>
        <taxon>Dikarya</taxon>
        <taxon>Ascomycota</taxon>
        <taxon>Pezizomycotina</taxon>
        <taxon>Sordariomycetes</taxon>
        <taxon>Hypocreomycetidae</taxon>
        <taxon>Hypocreales</taxon>
        <taxon>Clavicipitaceae</taxon>
        <taxon>Claviceps</taxon>
    </lineage>
</organism>
<dbReference type="GO" id="GO:0003995">
    <property type="term" value="F:acyl-CoA dehydrogenase activity"/>
    <property type="evidence" value="ECO:0007669"/>
    <property type="project" value="TreeGrafter"/>
</dbReference>
<sequence length="105" mass="11637">MQDGAASLLRRHLALSADEKKVFENAYRHLTSLPAPPPANPTPTATILNGIRIQRLKNKFGTQSLPTDELVLENTRGWLIGQERQDVEEISSILTLTRIYSTVAA</sequence>
<dbReference type="Proteomes" id="UP000784919">
    <property type="component" value="Unassembled WGS sequence"/>
</dbReference>
<dbReference type="SUPFAM" id="SSF56645">
    <property type="entry name" value="Acyl-CoA dehydrogenase NM domain-like"/>
    <property type="match status" value="1"/>
</dbReference>
<dbReference type="PANTHER" id="PTHR42707:SF2">
    <property type="entry name" value="ACD11 DEHYDROGENASE"/>
    <property type="match status" value="1"/>
</dbReference>
<dbReference type="InterPro" id="IPR052904">
    <property type="entry name" value="Acyl-CoA_dehydrogenase-like"/>
</dbReference>
<accession>A0A9P7MUN4</accession>
<dbReference type="EMBL" id="SRPS01000095">
    <property type="protein sequence ID" value="KAG5969378.1"/>
    <property type="molecule type" value="Genomic_DNA"/>
</dbReference>
<gene>
    <name evidence="1" type="ORF">E4U56_008351</name>
</gene>
<evidence type="ECO:0000313" key="2">
    <source>
        <dbReference type="Proteomes" id="UP000784919"/>
    </source>
</evidence>
<name>A0A9P7MUN4_9HYPO</name>
<dbReference type="PANTHER" id="PTHR42707">
    <property type="entry name" value="ACYL-COA DEHYDROGENASE"/>
    <property type="match status" value="1"/>
</dbReference>
<comment type="caution">
    <text evidence="1">The sequence shown here is derived from an EMBL/GenBank/DDBJ whole genome shotgun (WGS) entry which is preliminary data.</text>
</comment>
<protein>
    <submittedName>
        <fullName evidence="1">Uncharacterized protein</fullName>
    </submittedName>
</protein>
<dbReference type="AlphaFoldDB" id="A0A9P7MUN4"/>
<proteinExistence type="predicted"/>
<reference evidence="1" key="1">
    <citation type="journal article" date="2020" name="bioRxiv">
        <title>Whole genome comparisons of ergot fungi reveals the divergence and evolution of species within the genus Claviceps are the result of varying mechanisms driving genome evolution and host range expansion.</title>
        <authorList>
            <person name="Wyka S.A."/>
            <person name="Mondo S.J."/>
            <person name="Liu M."/>
            <person name="Dettman J."/>
            <person name="Nalam V."/>
            <person name="Broders K.D."/>
        </authorList>
    </citation>
    <scope>NUCLEOTIDE SEQUENCE</scope>
    <source>
        <strain evidence="1">CCC 1102</strain>
    </source>
</reference>
<dbReference type="InterPro" id="IPR009100">
    <property type="entry name" value="AcylCoA_DH/oxidase_NM_dom_sf"/>
</dbReference>
<evidence type="ECO:0000313" key="1">
    <source>
        <dbReference type="EMBL" id="KAG5969378.1"/>
    </source>
</evidence>
<dbReference type="Gene3D" id="2.40.110.20">
    <property type="match status" value="1"/>
</dbReference>